<keyword evidence="5" id="KW-1133">Transmembrane helix</keyword>
<feature type="domain" description="SD-repeat containing protein B" evidence="7">
    <location>
        <begin position="239"/>
        <end position="336"/>
    </location>
</feature>
<feature type="region of interest" description="Disordered" evidence="4">
    <location>
        <begin position="2120"/>
        <end position="2142"/>
    </location>
</feature>
<protein>
    <submittedName>
        <fullName evidence="10">IPTL-CTERM sorting domain-containing protein</fullName>
    </submittedName>
</protein>
<feature type="domain" description="SD-repeat containing protein B" evidence="7">
    <location>
        <begin position="1748"/>
        <end position="1844"/>
    </location>
</feature>
<feature type="domain" description="SD-repeat containing protein B" evidence="7">
    <location>
        <begin position="383"/>
        <end position="468"/>
    </location>
</feature>
<comment type="subcellular location">
    <subcellularLocation>
        <location evidence="1">Secreted</location>
    </subcellularLocation>
</comment>
<evidence type="ECO:0000256" key="2">
    <source>
        <dbReference type="ARBA" id="ARBA00022525"/>
    </source>
</evidence>
<feature type="domain" description="SD-repeat containing protein B" evidence="7">
    <location>
        <begin position="851"/>
        <end position="948"/>
    </location>
</feature>
<dbReference type="Proteomes" id="UP001229862">
    <property type="component" value="Chromosome"/>
</dbReference>
<feature type="domain" description="SD-repeat containing protein B" evidence="7">
    <location>
        <begin position="2002"/>
        <end position="2105"/>
    </location>
</feature>
<feature type="domain" description="GEVED" evidence="9">
    <location>
        <begin position="154"/>
        <end position="228"/>
    </location>
</feature>
<dbReference type="Gene3D" id="2.60.40.10">
    <property type="entry name" value="Immunoglobulins"/>
    <property type="match status" value="16"/>
</dbReference>
<feature type="domain" description="SD-repeat containing protein B" evidence="7">
    <location>
        <begin position="1305"/>
        <end position="1426"/>
    </location>
</feature>
<sequence length="2610" mass="267964">MKIIKLSLCISMVGAFATLPTAYANEVVTNCTQVVESGGSDSDATNNESCAAVSIPFDYGDAPDPTFPVLLASEGARHQLGTDVYLGKCVDGDSGTLQGGASADDADEGQSVYGVCATDEFGKKDDEDGVAIEPLHVGDTKSVVQVTASAACKLNAWVDWNQDGSWGGAGEQVFIDQVLSAGVNDLTMDVPAFAAEGTIYTRFRCSTAGGDNIGGEAADGEVEDYALNILPAVPKTPVSVGDIIWEDTDKDGKQTAGENPLAGATVSLLDSTGAPAKDLTGTIVAEITTDMTGKYLFGNLPEGDYSVKVTPPKDYIPSPNAGDVDTVPANDDSNCAVQGDGSITTALFTLTAGGEPVDDGDADANSNLSVDCGFYKPTEPVHSLGNKVWIDDGAGTAANANNGTLDAGEAAVADGVVVELRNAAGALLTSTTTSKGFYLFSGLTAGDYKVCVAASNFADTAILKGFNASTGGNEVDANAGVDSNDNGSDVLADGLCSNVITLDANAPTGETDTASGTAGDDGMNTPDALSDLTIDFAVIPPPPPTPMSVGDTVWIDADENGLQGKDELPLVGAVVTLLNKDGNPVKDLAGNTVDYLQTDASGKYLFSNLPEGEYIVRVQAPDGYAVTQGGAAVDTDPSNTDSNCAVTGGNVQTLPFLLSAGAESITDGDTDANTDLSVDCGFYVPKVPTHSLGNRVWVDANNNGVADVGETPAVAGITLELKGVNGAALGTTTTDAEGRYLFSNLPAGSYQVCVVADNFAAGNILEGFTASTGGNVEDANTDIDGDDNGTDDIATGLCSNFVVLNDQEPTGEAGINDQPGVDGVGTDDNRSNLSVDFGIVPPAVPPTAVHSIGNMVWIDNGAGDATKADNGQFDEGEGLLNGIKLELRDTTGTVIDSTMTAGGYYLFSGLNAGEYQVCVAAANFTGMGKLVGHTAGVNGKEADANTNGDSNDNSGTMTANGLCSNIIVLDDKEPTGELPTGVGIAGDDGMGTDDNRSNLTVDFAVLPPAVAPIPVAVGDRIWIDTDEDGQQDENEIGLENATVTLLDKSGNPVNDLDGKPVAALTTAADGLYLFENLPQGEYVVRVAAPAGYITTQGGAAVNDDPSNTDSNCQVVDGQTQTSAFNLTTDNLTVDCGFYQPKVPTHSIGNLVWIDNNNNGLADNDELPASAGVGLELKDASGTVIKTTTTDATGRYLFSGLAAGDYQVCVVADNFAAGNLLEGYTASTGGTIADANTNVDGDDNGSDDIKAGLCSNLVVLDDQEPTGETTATGADGNDGMGTDDNRSNLTVDFGIVPPVVPPQVVSVGDKIWLDANENGQQDENESGLENATVTLLDKSGNPVNDVDGKPVAAVTTAADGLYLFENLPAGEYLIRVVAPDGYITTQGGAAVSDDPSNTDSNCQAVDGQTQTGAFNLTTDNLTVDCGFYVPKVPLHSVGNTVWVDANNNGLFDKDEQPVVDGVVMELLDKNGTVMAYTETKDGYYLFSGLATGEYSVCVAHGNFDQGVLKGYTASTMGDEADVNAGIDNADNGDNDTQDGLCSEMIILDDQSPTGELPTASGKAGDDGMSTDDNRSNLTIDFGVVAPAKTVSVGDYIWIDANENGQQDKDEIGLAGATVTLLDKDGNPVVLSDGTSVAPIVTAADGKYVFGNLPEGEYSIRVTAPQGSAYLPTQGGAKVDNDASNTDSNCSVDTGKTSLFTLTAGAEPDAAADGDGIDGNMTVDCGFYLPAAEKATISGTVSVDTTGDSSGETPLAGITLSLLKPDGTPVLDADGKPVTTLTNANGEYLFANLDAGDYLVVQTQPTGYNSVTDGDTTSPEDDAANTDTTDDRIPVTVIAGETDDGNDFVERASVKPNTVSVGDFIWIDANENGQQDKDEIGLAGATVTLLDKDGNPVVLSDGTSVAPIVTAADGKYVFGNLPEGEYSIRVTAPQGSAYLPTQGGAKVDNDASNTDSNCSVDTGKTSLFTLTAGAEPDAAADGDGIDGNMTVDCGFYLPKKPLHSIGNTVWVDNGEGSAANNGKFDQGETLPSGVQMELRDAAGALIRSTQTDKGFYLFSALEAGEYQVCVAGSNFNEGAALDGYTASTAEKEADANADGDNNDNGDSTVSDGLCSNLIVLDDKEPNGEQPTASGIAGNDGMGTDDNRSNLTVDFAVVPVQTVTSGTPVAVGNQIWVDSNANGAREATEGFLENAVVTLTDASGRPVMDLDGNTVAPHTTGADGLYLFDNLPEGEYIVTVEPPAGFSLTIGGIDADDDASDIDSNCRVNPINATIETHPFTLTAGAEPDADGDDANGNMTIDCGFYSGMSLGDKVWLDNNANGQQDNAEPGIRGVSVSLLEADGITPATDIDGKPVAAVMTDDSGNYLFQNLKPGNYIVVMSPAANSGYSATKGGVDPDADPSNTDSNCKAVDGRFQTPTFSLMPSVTSDGNSFSNVSVDCGLFRPLNLGSRLWLDLNNDGKQDAGEPGISGATVTLLTVDGKPVSDIFGNVLQPQTTKEDGKYFFGNLREGDYIVKVIPPAGYAATIPNADPNDDNPTDSNGIPASDGSISSGVIRLTPGAEPEDGGMTNTTIGFGLVANLSVAVPTLSQWGVAIMSMLLATAAFFRRRRED</sequence>
<accession>A0AA51R4A5</accession>
<feature type="compositionally biased region" description="Polar residues" evidence="4">
    <location>
        <begin position="2538"/>
        <end position="2547"/>
    </location>
</feature>
<dbReference type="Pfam" id="PF17210">
    <property type="entry name" value="SdrD_B"/>
    <property type="match status" value="16"/>
</dbReference>
<feature type="domain" description="SD-repeat containing protein B" evidence="7">
    <location>
        <begin position="2307"/>
        <end position="2415"/>
    </location>
</feature>
<feature type="domain" description="SD-repeat containing protein B" evidence="7">
    <location>
        <begin position="1858"/>
        <end position="1977"/>
    </location>
</feature>
<feature type="signal peptide" evidence="6">
    <location>
        <begin position="1"/>
        <end position="24"/>
    </location>
</feature>
<evidence type="ECO:0000256" key="5">
    <source>
        <dbReference type="SAM" id="Phobius"/>
    </source>
</evidence>
<dbReference type="EMBL" id="CP133217">
    <property type="protein sequence ID" value="WML86420.1"/>
    <property type="molecule type" value="Genomic_DNA"/>
</dbReference>
<evidence type="ECO:0000256" key="6">
    <source>
        <dbReference type="SAM" id="SignalP"/>
    </source>
</evidence>
<proteinExistence type="predicted"/>
<feature type="domain" description="SD-repeat containing protein B" evidence="7">
    <location>
        <begin position="1590"/>
        <end position="1709"/>
    </location>
</feature>
<feature type="domain" description="SD-repeat containing protein B" evidence="7">
    <location>
        <begin position="691"/>
        <end position="787"/>
    </location>
</feature>
<dbReference type="InterPro" id="IPR051417">
    <property type="entry name" value="SDr/BOS_complex"/>
</dbReference>
<evidence type="ECO:0000259" key="7">
    <source>
        <dbReference type="Pfam" id="PF17210"/>
    </source>
</evidence>
<dbReference type="GO" id="GO:0005576">
    <property type="term" value="C:extracellular region"/>
    <property type="evidence" value="ECO:0007669"/>
    <property type="project" value="UniProtKB-SubCell"/>
</dbReference>
<dbReference type="InterPro" id="IPR013783">
    <property type="entry name" value="Ig-like_fold"/>
</dbReference>
<evidence type="ECO:0000256" key="4">
    <source>
        <dbReference type="SAM" id="MobiDB-lite"/>
    </source>
</evidence>
<dbReference type="NCBIfam" id="TIGR04174">
    <property type="entry name" value="IPTL_CTERM"/>
    <property type="match status" value="1"/>
</dbReference>
<keyword evidence="5" id="KW-0812">Transmembrane</keyword>
<dbReference type="InterPro" id="IPR033764">
    <property type="entry name" value="Sdr_B"/>
</dbReference>
<feature type="domain" description="SD-repeat containing protein B" evidence="7">
    <location>
        <begin position="1435"/>
        <end position="1523"/>
    </location>
</feature>
<dbReference type="Pfam" id="PF18203">
    <property type="entry name" value="IPTL-CTERM"/>
    <property type="match status" value="1"/>
</dbReference>
<evidence type="ECO:0000256" key="3">
    <source>
        <dbReference type="ARBA" id="ARBA00022729"/>
    </source>
</evidence>
<feature type="domain" description="SD-repeat containing protein B" evidence="7">
    <location>
        <begin position="2167"/>
        <end position="2282"/>
    </location>
</feature>
<feature type="region of interest" description="Disordered" evidence="4">
    <location>
        <begin position="1262"/>
        <end position="1283"/>
    </location>
</feature>
<organism evidence="10">
    <name type="scientific">Thiothrix subterranea</name>
    <dbReference type="NCBI Taxonomy" id="2735563"/>
    <lineage>
        <taxon>Bacteria</taxon>
        <taxon>Pseudomonadati</taxon>
        <taxon>Pseudomonadota</taxon>
        <taxon>Gammaproteobacteria</taxon>
        <taxon>Thiotrichales</taxon>
        <taxon>Thiotrichaceae</taxon>
        <taxon>Thiothrix</taxon>
    </lineage>
</organism>
<feature type="transmembrane region" description="Helical" evidence="5">
    <location>
        <begin position="2586"/>
        <end position="2604"/>
    </location>
</feature>
<feature type="domain" description="SD-repeat containing protein B" evidence="7">
    <location>
        <begin position="1146"/>
        <end position="1213"/>
    </location>
</feature>
<feature type="chain" id="PRO_5041209266" evidence="6">
    <location>
        <begin position="25"/>
        <end position="2610"/>
    </location>
</feature>
<dbReference type="PANTHER" id="PTHR23303">
    <property type="entry name" value="CARBOXYPEPTIDASE REGULATORY REGION-CONTAINING"/>
    <property type="match status" value="1"/>
</dbReference>
<evidence type="ECO:0000259" key="8">
    <source>
        <dbReference type="Pfam" id="PF18203"/>
    </source>
</evidence>
<keyword evidence="5" id="KW-0472">Membrane</keyword>
<feature type="domain" description="SD-repeat containing protein B" evidence="7">
    <location>
        <begin position="2445"/>
        <end position="2544"/>
    </location>
</feature>
<keyword evidence="3 6" id="KW-0732">Signal</keyword>
<dbReference type="Pfam" id="PF20009">
    <property type="entry name" value="GEVED"/>
    <property type="match status" value="1"/>
</dbReference>
<feature type="compositionally biased region" description="Polar residues" evidence="4">
    <location>
        <begin position="1806"/>
        <end position="1815"/>
    </location>
</feature>
<dbReference type="SUPFAM" id="SSF117074">
    <property type="entry name" value="Hypothetical protein PA1324"/>
    <property type="match status" value="16"/>
</dbReference>
<reference evidence="10" key="1">
    <citation type="submission" date="2023-08" db="EMBL/GenBank/DDBJ databases">
        <title>New molecular markers tilS and rpoB for phylogenetic and monitoring studies of the genus Thiothrix biodiversity.</title>
        <authorList>
            <person name="Ravin N.V."/>
            <person name="Smolyakov D."/>
            <person name="Markov N.D."/>
            <person name="Beletsky A.V."/>
            <person name="Mardanov A.V."/>
            <person name="Rudenko T.S."/>
            <person name="Grabovich M.Y."/>
        </authorList>
    </citation>
    <scope>NUCLEOTIDE SEQUENCE</scope>
    <source>
        <strain evidence="10">DNT52</strain>
    </source>
</reference>
<gene>
    <name evidence="10" type="ORF">RCG00_19285</name>
</gene>
<evidence type="ECO:0000259" key="9">
    <source>
        <dbReference type="Pfam" id="PF20009"/>
    </source>
</evidence>
<dbReference type="InterPro" id="IPR026442">
    <property type="entry name" value="IPTL_CTERM"/>
</dbReference>
<feature type="domain" description="IPTL-CTERM protein sorting" evidence="8">
    <location>
        <begin position="2582"/>
        <end position="2608"/>
    </location>
</feature>
<dbReference type="InterPro" id="IPR045474">
    <property type="entry name" value="GEVED"/>
</dbReference>
<feature type="domain" description="SD-repeat containing protein B" evidence="7">
    <location>
        <begin position="548"/>
        <end position="653"/>
    </location>
</feature>
<keyword evidence="2" id="KW-0964">Secreted</keyword>
<feature type="domain" description="SD-repeat containing protein B" evidence="7">
    <location>
        <begin position="1016"/>
        <end position="1137"/>
    </location>
</feature>
<name>A0AA51R4A5_9GAMM</name>
<evidence type="ECO:0000313" key="10">
    <source>
        <dbReference type="EMBL" id="WML86420.1"/>
    </source>
</evidence>
<feature type="region of interest" description="Disordered" evidence="4">
    <location>
        <begin position="1806"/>
        <end position="1826"/>
    </location>
</feature>
<feature type="region of interest" description="Disordered" evidence="4">
    <location>
        <begin position="1550"/>
        <end position="1569"/>
    </location>
</feature>
<feature type="region of interest" description="Disordered" evidence="4">
    <location>
        <begin position="2526"/>
        <end position="2547"/>
    </location>
</feature>
<evidence type="ECO:0000256" key="1">
    <source>
        <dbReference type="ARBA" id="ARBA00004613"/>
    </source>
</evidence>